<dbReference type="Proteomes" id="UP000239759">
    <property type="component" value="Unassembled WGS sequence"/>
</dbReference>
<name>A0AAP8QFZ9_BRELA</name>
<keyword evidence="1" id="KW-0732">Signal</keyword>
<dbReference type="RefSeq" id="WP_104031340.1">
    <property type="nucleotide sequence ID" value="NZ_PRKQ01000006.1"/>
</dbReference>
<feature type="chain" id="PRO_5043052277" description="Lipoprotein" evidence="1">
    <location>
        <begin position="24"/>
        <end position="79"/>
    </location>
</feature>
<sequence>MKKIIFLLLAPALLVGCSSPKNTEDVKVEPTVAVKTEEKPQVKSGSDELDPESVERVQKMILSEQASIVISLLINLKGI</sequence>
<evidence type="ECO:0000256" key="1">
    <source>
        <dbReference type="SAM" id="SignalP"/>
    </source>
</evidence>
<protein>
    <recommendedName>
        <fullName evidence="4">Lipoprotein</fullName>
    </recommendedName>
</protein>
<accession>A0AAP8QFZ9</accession>
<organism evidence="2 3">
    <name type="scientific">Brevibacillus laterosporus</name>
    <name type="common">Bacillus laterosporus</name>
    <dbReference type="NCBI Taxonomy" id="1465"/>
    <lineage>
        <taxon>Bacteria</taxon>
        <taxon>Bacillati</taxon>
        <taxon>Bacillota</taxon>
        <taxon>Bacilli</taxon>
        <taxon>Bacillales</taxon>
        <taxon>Paenibacillaceae</taxon>
        <taxon>Brevibacillus</taxon>
    </lineage>
</organism>
<comment type="caution">
    <text evidence="2">The sequence shown here is derived from an EMBL/GenBank/DDBJ whole genome shotgun (WGS) entry which is preliminary data.</text>
</comment>
<reference evidence="2 3" key="1">
    <citation type="submission" date="2018-02" db="EMBL/GenBank/DDBJ databases">
        <title>Comparative analysis of genomes of three Brevibacillus laterosporus strains producers of potent antimicrobials isolated from silage.</title>
        <authorList>
            <person name="Kojic M."/>
            <person name="Miljkovic M."/>
            <person name="Studholme D."/>
            <person name="Filipic B."/>
        </authorList>
    </citation>
    <scope>NUCLEOTIDE SEQUENCE [LARGE SCALE GENOMIC DNA]</scope>
    <source>
        <strain evidence="2 3">BGSP11</strain>
    </source>
</reference>
<dbReference type="EMBL" id="PRKQ01000006">
    <property type="protein sequence ID" value="PPB08654.1"/>
    <property type="molecule type" value="Genomic_DNA"/>
</dbReference>
<feature type="signal peptide" evidence="1">
    <location>
        <begin position="1"/>
        <end position="23"/>
    </location>
</feature>
<evidence type="ECO:0000313" key="3">
    <source>
        <dbReference type="Proteomes" id="UP000239759"/>
    </source>
</evidence>
<dbReference type="PROSITE" id="PS51257">
    <property type="entry name" value="PROKAR_LIPOPROTEIN"/>
    <property type="match status" value="1"/>
</dbReference>
<evidence type="ECO:0008006" key="4">
    <source>
        <dbReference type="Google" id="ProtNLM"/>
    </source>
</evidence>
<gene>
    <name evidence="2" type="ORF">C4A77_07500</name>
</gene>
<proteinExistence type="predicted"/>
<dbReference type="AlphaFoldDB" id="A0AAP8QFZ9"/>
<evidence type="ECO:0000313" key="2">
    <source>
        <dbReference type="EMBL" id="PPB08654.1"/>
    </source>
</evidence>